<dbReference type="GO" id="GO:0016705">
    <property type="term" value="F:oxidoreductase activity, acting on paired donors, with incorporation or reduction of molecular oxygen"/>
    <property type="evidence" value="ECO:0007669"/>
    <property type="project" value="InterPro"/>
</dbReference>
<dbReference type="Gene3D" id="1.10.630.10">
    <property type="entry name" value="Cytochrome P450"/>
    <property type="match status" value="1"/>
</dbReference>
<accession>A0A9W6PEJ2</accession>
<proteinExistence type="inferred from homology"/>
<dbReference type="InterPro" id="IPR017972">
    <property type="entry name" value="Cyt_P450_CS"/>
</dbReference>
<dbReference type="PANTHER" id="PTHR46696:SF1">
    <property type="entry name" value="CYTOCHROME P450 YJIB-RELATED"/>
    <property type="match status" value="1"/>
</dbReference>
<dbReference type="GO" id="GO:0004497">
    <property type="term" value="F:monooxygenase activity"/>
    <property type="evidence" value="ECO:0007669"/>
    <property type="project" value="InterPro"/>
</dbReference>
<organism evidence="2 3">
    <name type="scientific">Kitasatospora phosalacinea</name>
    <dbReference type="NCBI Taxonomy" id="2065"/>
    <lineage>
        <taxon>Bacteria</taxon>
        <taxon>Bacillati</taxon>
        <taxon>Actinomycetota</taxon>
        <taxon>Actinomycetes</taxon>
        <taxon>Kitasatosporales</taxon>
        <taxon>Streptomycetaceae</taxon>
        <taxon>Kitasatospora</taxon>
    </lineage>
</organism>
<dbReference type="InterPro" id="IPR002397">
    <property type="entry name" value="Cyt_P450_B"/>
</dbReference>
<protein>
    <recommendedName>
        <fullName evidence="4">Cytochrome P450</fullName>
    </recommendedName>
</protein>
<dbReference type="GO" id="GO:0005506">
    <property type="term" value="F:iron ion binding"/>
    <property type="evidence" value="ECO:0007669"/>
    <property type="project" value="InterPro"/>
</dbReference>
<gene>
    <name evidence="2" type="ORF">Kpho01_16310</name>
</gene>
<evidence type="ECO:0000313" key="2">
    <source>
        <dbReference type="EMBL" id="GLW53620.1"/>
    </source>
</evidence>
<name>A0A9W6PEJ2_9ACTN</name>
<evidence type="ECO:0000313" key="3">
    <source>
        <dbReference type="Proteomes" id="UP001165143"/>
    </source>
</evidence>
<dbReference type="AlphaFoldDB" id="A0A9W6PEJ2"/>
<dbReference type="Proteomes" id="UP001165143">
    <property type="component" value="Unassembled WGS sequence"/>
</dbReference>
<dbReference type="InterPro" id="IPR036396">
    <property type="entry name" value="Cyt_P450_sf"/>
</dbReference>
<comment type="caution">
    <text evidence="2">The sequence shown here is derived from an EMBL/GenBank/DDBJ whole genome shotgun (WGS) entry which is preliminary data.</text>
</comment>
<dbReference type="PANTHER" id="PTHR46696">
    <property type="entry name" value="P450, PUTATIVE (EUROFUNG)-RELATED"/>
    <property type="match status" value="1"/>
</dbReference>
<sequence length="445" mass="46485">MTITDPSARPSRVTTHTGARAVLHQPLLVPEPAADATDAPVGTLAWLRASVARFTGDARAHARRRARAEAELAGLDLRELRQAAAGSAVGADDRHTVVRLLAEALGLPDPGAVADAVVTVSAGYFGEEPAPSRAEAVDGAVASLLARTARTGQGDRAEGLEELEELEAAAQRIGLLVQACEATARLVEHARRAAPDGLPPGGADALLAEVLRQDPPVTALRRRALADVRVGGLDLRAGEVVLVDVTAAESDAPVGGVHDDPGPLAFGAGPHRCPGRAQAVALAAGLLERDDPAAQVTGAVARALDLAATWTAWDGRPLVVDGRVYTPHKAVRRIADHLVDHLAEWEARLVGREPQPDHWHASATTTPADLAPFTAEDLDEARSRLVRLGRIWADRLGAADDAQLDRSPGRGWSFRLLATHVAGSLDYYAGAVGRLGTATAPEGRG</sequence>
<comment type="similarity">
    <text evidence="1">Belongs to the cytochrome P450 family.</text>
</comment>
<dbReference type="EMBL" id="BSRX01000007">
    <property type="protein sequence ID" value="GLW53620.1"/>
    <property type="molecule type" value="Genomic_DNA"/>
</dbReference>
<evidence type="ECO:0008006" key="4">
    <source>
        <dbReference type="Google" id="ProtNLM"/>
    </source>
</evidence>
<dbReference type="PRINTS" id="PR00359">
    <property type="entry name" value="BP450"/>
</dbReference>
<dbReference type="PROSITE" id="PS00086">
    <property type="entry name" value="CYTOCHROME_P450"/>
    <property type="match status" value="1"/>
</dbReference>
<dbReference type="RefSeq" id="WP_324606809.1">
    <property type="nucleotide sequence ID" value="NZ_BSRX01000007.1"/>
</dbReference>
<evidence type="ECO:0000256" key="1">
    <source>
        <dbReference type="ARBA" id="ARBA00010617"/>
    </source>
</evidence>
<dbReference type="GO" id="GO:0020037">
    <property type="term" value="F:heme binding"/>
    <property type="evidence" value="ECO:0007669"/>
    <property type="project" value="InterPro"/>
</dbReference>
<dbReference type="SUPFAM" id="SSF48264">
    <property type="entry name" value="Cytochrome P450"/>
    <property type="match status" value="1"/>
</dbReference>
<reference evidence="2" key="1">
    <citation type="submission" date="2023-02" db="EMBL/GenBank/DDBJ databases">
        <title>Kitasatospora phosalacinea NBRC 14362.</title>
        <authorList>
            <person name="Ichikawa N."/>
            <person name="Sato H."/>
            <person name="Tonouchi N."/>
        </authorList>
    </citation>
    <scope>NUCLEOTIDE SEQUENCE</scope>
    <source>
        <strain evidence="2">NBRC 14362</strain>
    </source>
</reference>